<dbReference type="InterPro" id="IPR040701">
    <property type="entry name" value="Bact_RF_family2"/>
</dbReference>
<keyword evidence="2" id="KW-0378">Hydrolase</keyword>
<proteinExistence type="predicted"/>
<gene>
    <name evidence="2" type="ORF">ACFYTH_11815</name>
</gene>
<dbReference type="Proteomes" id="UP001601521">
    <property type="component" value="Unassembled WGS sequence"/>
</dbReference>
<accession>A0ABW6NFY9</accession>
<sequence>MTISGLRELTEHPGPFASVYIETVSDTEDAAHQQRLRSRAVRETLDEDGADGAVLDAVDRGLSDPPPGHAGQAVIADADGVLLTEALTEPPARTTVRLSDMPYLLPLLQLRPPALAHVVAVVDDRGADLYSVDADGHRTDVRTEEAHHPEHKVRGGGWSHRSMQSRVEETVRRAIDATAEEVVRLADAAGAELIVVAGEISARTALVGALASHHRQAVQLDGFTRQANEDRAELDRRVGEVLRDRARSRFRDLMDGFEQRRAHELAVQGLPGVAAALTERNVETLLIDPTVIGDRAVHVGADPTAVQAADLPPGHSVVRRADEALPLAALAAGSDIVTVDRDPVLTDGVAALLRHR</sequence>
<dbReference type="Gene3D" id="3.30.420.60">
    <property type="entry name" value="eRF1 domain 2"/>
    <property type="match status" value="1"/>
</dbReference>
<dbReference type="EMBL" id="JBIALX010000004">
    <property type="protein sequence ID" value="MFF0454046.1"/>
    <property type="molecule type" value="Genomic_DNA"/>
</dbReference>
<reference evidence="2 3" key="1">
    <citation type="submission" date="2024-10" db="EMBL/GenBank/DDBJ databases">
        <title>The Natural Products Discovery Center: Release of the First 8490 Sequenced Strains for Exploring Actinobacteria Biosynthetic Diversity.</title>
        <authorList>
            <person name="Kalkreuter E."/>
            <person name="Kautsar S.A."/>
            <person name="Yang D."/>
            <person name="Bader C.D."/>
            <person name="Teijaro C.N."/>
            <person name="Fluegel L."/>
            <person name="Davis C.M."/>
            <person name="Simpson J.R."/>
            <person name="Lauterbach L."/>
            <person name="Steele A.D."/>
            <person name="Gui C."/>
            <person name="Meng S."/>
            <person name="Li G."/>
            <person name="Viehrig K."/>
            <person name="Ye F."/>
            <person name="Su P."/>
            <person name="Kiefer A.F."/>
            <person name="Nichols A."/>
            <person name="Cepeda A.J."/>
            <person name="Yan W."/>
            <person name="Fan B."/>
            <person name="Jiang Y."/>
            <person name="Adhikari A."/>
            <person name="Zheng C.-J."/>
            <person name="Schuster L."/>
            <person name="Cowan T.M."/>
            <person name="Smanski M.J."/>
            <person name="Chevrette M.G."/>
            <person name="De Carvalho L.P.S."/>
            <person name="Shen B."/>
        </authorList>
    </citation>
    <scope>NUCLEOTIDE SEQUENCE [LARGE SCALE GENOMIC DNA]</scope>
    <source>
        <strain evidence="2 3">NPDC004550</strain>
    </source>
</reference>
<comment type="caution">
    <text evidence="2">The sequence shown here is derived from an EMBL/GenBank/DDBJ whole genome shotgun (WGS) entry which is preliminary data.</text>
</comment>
<organism evidence="2 3">
    <name type="scientific">Nocardia africana</name>
    <dbReference type="NCBI Taxonomy" id="134964"/>
    <lineage>
        <taxon>Bacteria</taxon>
        <taxon>Bacillati</taxon>
        <taxon>Actinomycetota</taxon>
        <taxon>Actinomycetes</taxon>
        <taxon>Mycobacteriales</taxon>
        <taxon>Nocardiaceae</taxon>
        <taxon>Nocardia</taxon>
    </lineage>
</organism>
<dbReference type="RefSeq" id="WP_387250879.1">
    <property type="nucleotide sequence ID" value="NZ_JBIALX010000004.1"/>
</dbReference>
<evidence type="ECO:0000256" key="1">
    <source>
        <dbReference type="SAM" id="MobiDB-lite"/>
    </source>
</evidence>
<protein>
    <submittedName>
        <fullName evidence="2">Vms1/Ankzf1 family peptidyl-tRNA hydrolase</fullName>
    </submittedName>
</protein>
<evidence type="ECO:0000313" key="3">
    <source>
        <dbReference type="Proteomes" id="UP001601521"/>
    </source>
</evidence>
<dbReference type="Pfam" id="PF18844">
    <property type="entry name" value="baeRF_family2"/>
    <property type="match status" value="1"/>
</dbReference>
<evidence type="ECO:0000313" key="2">
    <source>
        <dbReference type="EMBL" id="MFF0454046.1"/>
    </source>
</evidence>
<feature type="region of interest" description="Disordered" evidence="1">
    <location>
        <begin position="143"/>
        <end position="164"/>
    </location>
</feature>
<name>A0ABW6NFY9_9NOCA</name>
<dbReference type="GO" id="GO:0016787">
    <property type="term" value="F:hydrolase activity"/>
    <property type="evidence" value="ECO:0007669"/>
    <property type="project" value="UniProtKB-KW"/>
</dbReference>
<dbReference type="InterPro" id="IPR042226">
    <property type="entry name" value="eFR1_2_sf"/>
</dbReference>
<keyword evidence="3" id="KW-1185">Reference proteome</keyword>